<keyword evidence="4" id="KW-0804">Transcription</keyword>
<dbReference type="Proteomes" id="UP001470288">
    <property type="component" value="Unassembled WGS sequence"/>
</dbReference>
<dbReference type="InterPro" id="IPR001867">
    <property type="entry name" value="OmpR/PhoB-type_DNA-bd"/>
</dbReference>
<dbReference type="PROSITE" id="PS50110">
    <property type="entry name" value="RESPONSE_REGULATORY"/>
    <property type="match status" value="1"/>
</dbReference>
<gene>
    <name evidence="10" type="ORF">WMO62_01035</name>
</gene>
<evidence type="ECO:0000259" key="8">
    <source>
        <dbReference type="PROSITE" id="PS50110"/>
    </source>
</evidence>
<evidence type="ECO:0000313" key="10">
    <source>
        <dbReference type="EMBL" id="MEQ2577421.1"/>
    </source>
</evidence>
<dbReference type="InterPro" id="IPR011006">
    <property type="entry name" value="CheY-like_superfamily"/>
</dbReference>
<feature type="DNA-binding region" description="OmpR/PhoB-type" evidence="7">
    <location>
        <begin position="133"/>
        <end position="232"/>
    </location>
</feature>
<dbReference type="Gene3D" id="1.10.10.10">
    <property type="entry name" value="Winged helix-like DNA-binding domain superfamily/Winged helix DNA-binding domain"/>
    <property type="match status" value="1"/>
</dbReference>
<evidence type="ECO:0000259" key="9">
    <source>
        <dbReference type="PROSITE" id="PS51755"/>
    </source>
</evidence>
<proteinExistence type="predicted"/>
<accession>A0ABV1HXF4</accession>
<dbReference type="PANTHER" id="PTHR48111:SF50">
    <property type="entry name" value="KDP OPERON TRANSCRIPTIONAL REGULATORY PROTEIN KDPE"/>
    <property type="match status" value="1"/>
</dbReference>
<dbReference type="InterPro" id="IPR036388">
    <property type="entry name" value="WH-like_DNA-bd_sf"/>
</dbReference>
<dbReference type="PANTHER" id="PTHR48111">
    <property type="entry name" value="REGULATOR OF RPOS"/>
    <property type="match status" value="1"/>
</dbReference>
<dbReference type="InterPro" id="IPR039420">
    <property type="entry name" value="WalR-like"/>
</dbReference>
<dbReference type="Pfam" id="PF00486">
    <property type="entry name" value="Trans_reg_C"/>
    <property type="match status" value="1"/>
</dbReference>
<evidence type="ECO:0000256" key="1">
    <source>
        <dbReference type="ARBA" id="ARBA00018672"/>
    </source>
</evidence>
<dbReference type="CDD" id="cd00383">
    <property type="entry name" value="trans_reg_C"/>
    <property type="match status" value="1"/>
</dbReference>
<evidence type="ECO:0000256" key="7">
    <source>
        <dbReference type="PROSITE-ProRule" id="PRU01091"/>
    </source>
</evidence>
<feature type="domain" description="OmpR/PhoB-type" evidence="9">
    <location>
        <begin position="133"/>
        <end position="232"/>
    </location>
</feature>
<dbReference type="InterPro" id="IPR016032">
    <property type="entry name" value="Sig_transdc_resp-reg_C-effctor"/>
</dbReference>
<comment type="function">
    <text evidence="5">May play the central regulatory role in sporulation. It may be an element of the effector pathway responsible for the activation of sporulation genes in response to nutritional stress. Spo0A may act in concert with spo0H (a sigma factor) to control the expression of some genes that are critical to the sporulation process.</text>
</comment>
<evidence type="ECO:0000256" key="5">
    <source>
        <dbReference type="ARBA" id="ARBA00024867"/>
    </source>
</evidence>
<keyword evidence="3 7" id="KW-0238">DNA-binding</keyword>
<name>A0ABV1HXF4_9FIRM</name>
<reference evidence="10 11" key="1">
    <citation type="submission" date="2024-03" db="EMBL/GenBank/DDBJ databases">
        <title>Human intestinal bacterial collection.</title>
        <authorList>
            <person name="Pauvert C."/>
            <person name="Hitch T.C.A."/>
            <person name="Clavel T."/>
        </authorList>
    </citation>
    <scope>NUCLEOTIDE SEQUENCE [LARGE SCALE GENOMIC DNA]</scope>
    <source>
        <strain evidence="10 11">CLA-AA-H78B</strain>
    </source>
</reference>
<dbReference type="SMART" id="SM00862">
    <property type="entry name" value="Trans_reg_C"/>
    <property type="match status" value="1"/>
</dbReference>
<dbReference type="SMART" id="SM00448">
    <property type="entry name" value="REC"/>
    <property type="match status" value="1"/>
</dbReference>
<comment type="caution">
    <text evidence="10">The sequence shown here is derived from an EMBL/GenBank/DDBJ whole genome shotgun (WGS) entry which is preliminary data.</text>
</comment>
<dbReference type="InterPro" id="IPR001789">
    <property type="entry name" value="Sig_transdc_resp-reg_receiver"/>
</dbReference>
<evidence type="ECO:0000256" key="6">
    <source>
        <dbReference type="PROSITE-ProRule" id="PRU00169"/>
    </source>
</evidence>
<dbReference type="Pfam" id="PF00072">
    <property type="entry name" value="Response_reg"/>
    <property type="match status" value="1"/>
</dbReference>
<dbReference type="Gene3D" id="3.40.50.2300">
    <property type="match status" value="1"/>
</dbReference>
<organism evidence="10 11">
    <name type="scientific">Hominiventricola aquisgranensis</name>
    <dbReference type="NCBI Taxonomy" id="3133164"/>
    <lineage>
        <taxon>Bacteria</taxon>
        <taxon>Bacillati</taxon>
        <taxon>Bacillota</taxon>
        <taxon>Clostridia</taxon>
        <taxon>Lachnospirales</taxon>
        <taxon>Lachnospiraceae</taxon>
        <taxon>Hominiventricola</taxon>
    </lineage>
</organism>
<protein>
    <recommendedName>
        <fullName evidence="1">Stage 0 sporulation protein A homolog</fullName>
    </recommendedName>
</protein>
<dbReference type="Gene3D" id="6.10.250.690">
    <property type="match status" value="1"/>
</dbReference>
<dbReference type="SUPFAM" id="SSF46894">
    <property type="entry name" value="C-terminal effector domain of the bipartite response regulators"/>
    <property type="match status" value="1"/>
</dbReference>
<evidence type="ECO:0000256" key="4">
    <source>
        <dbReference type="ARBA" id="ARBA00023163"/>
    </source>
</evidence>
<dbReference type="SUPFAM" id="SSF52172">
    <property type="entry name" value="CheY-like"/>
    <property type="match status" value="1"/>
</dbReference>
<keyword evidence="6" id="KW-0597">Phosphoprotein</keyword>
<feature type="domain" description="Response regulatory" evidence="8">
    <location>
        <begin position="6"/>
        <end position="119"/>
    </location>
</feature>
<evidence type="ECO:0000256" key="3">
    <source>
        <dbReference type="ARBA" id="ARBA00023125"/>
    </source>
</evidence>
<keyword evidence="11" id="KW-1185">Reference proteome</keyword>
<keyword evidence="2" id="KW-0805">Transcription regulation</keyword>
<dbReference type="EMBL" id="JBBMFC010000002">
    <property type="protein sequence ID" value="MEQ2577421.1"/>
    <property type="molecule type" value="Genomic_DNA"/>
</dbReference>
<evidence type="ECO:0000313" key="11">
    <source>
        <dbReference type="Proteomes" id="UP001470288"/>
    </source>
</evidence>
<dbReference type="RefSeq" id="WP_349143518.1">
    <property type="nucleotide sequence ID" value="NZ_JBBMFC010000002.1"/>
</dbReference>
<feature type="modified residue" description="4-aspartylphosphate" evidence="6">
    <location>
        <position position="55"/>
    </location>
</feature>
<dbReference type="CDD" id="cd17620">
    <property type="entry name" value="REC_OmpR_KdpE-like"/>
    <property type="match status" value="1"/>
</dbReference>
<sequence>MSQNIRILVIEDEKNIQNFITSVLNSQHYQVISSLTGRDGLSQAASASPDLILLDLGLPDMDGMEIIRKIREWSNTPILVISARVQEDDKVLALDSGADDYITKPFGNSELLARIRTALRHVNRLKTDTGQTNHPYRSHGLVIDFQKRLITRDGAEIHLTQNEFKIVSLLAQNCGQVLTYDRLIAHVWGPYSENDTTSLRVHMANIRRKLEPNPSEPMYIFTEIGVGYRMVDEDET</sequence>
<evidence type="ECO:0000256" key="2">
    <source>
        <dbReference type="ARBA" id="ARBA00023015"/>
    </source>
</evidence>
<dbReference type="PROSITE" id="PS51755">
    <property type="entry name" value="OMPR_PHOB"/>
    <property type="match status" value="1"/>
</dbReference>